<dbReference type="PANTHER" id="PTHR10644">
    <property type="entry name" value="DNA REPAIR/RNA PROCESSING CPSF FAMILY"/>
    <property type="match status" value="1"/>
</dbReference>
<proteinExistence type="predicted"/>
<dbReference type="InterPro" id="IPR015943">
    <property type="entry name" value="WD40/YVTN_repeat-like_dom_sf"/>
</dbReference>
<feature type="compositionally biased region" description="Basic and acidic residues" evidence="1">
    <location>
        <begin position="63"/>
        <end position="72"/>
    </location>
</feature>
<protein>
    <submittedName>
        <fullName evidence="4">Cleavage and polyadenylation specificity factor, putative</fullName>
    </submittedName>
</protein>
<keyword evidence="5" id="KW-1185">Reference proteome</keyword>
<gene>
    <name evidence="4" type="ORF">BSAL_30130</name>
</gene>
<dbReference type="GO" id="GO:0003676">
    <property type="term" value="F:nucleic acid binding"/>
    <property type="evidence" value="ECO:0007669"/>
    <property type="project" value="InterPro"/>
</dbReference>
<accession>A0A0S4JP16</accession>
<dbReference type="EMBL" id="CYKH01001890">
    <property type="protein sequence ID" value="CUG91086.1"/>
    <property type="molecule type" value="Genomic_DNA"/>
</dbReference>
<reference evidence="5" key="1">
    <citation type="submission" date="2015-09" db="EMBL/GenBank/DDBJ databases">
        <authorList>
            <consortium name="Pathogen Informatics"/>
        </authorList>
    </citation>
    <scope>NUCLEOTIDE SEQUENCE [LARGE SCALE GENOMIC DNA]</scope>
    <source>
        <strain evidence="5">Lake Konstanz</strain>
    </source>
</reference>
<evidence type="ECO:0000259" key="3">
    <source>
        <dbReference type="Pfam" id="PF23726"/>
    </source>
</evidence>
<feature type="domain" description="RSE1/DDB1/CPSF1 C-terminal" evidence="2">
    <location>
        <begin position="1254"/>
        <end position="1414"/>
    </location>
</feature>
<dbReference type="Proteomes" id="UP000051952">
    <property type="component" value="Unassembled WGS sequence"/>
</dbReference>
<feature type="region of interest" description="Disordered" evidence="1">
    <location>
        <begin position="50"/>
        <end position="79"/>
    </location>
</feature>
<dbReference type="OrthoDB" id="433457at2759"/>
<dbReference type="InterPro" id="IPR050358">
    <property type="entry name" value="RSE1/DDB1/CFT1"/>
</dbReference>
<feature type="domain" description="RSE1/DDB1/CPSF1 C-terminal" evidence="2">
    <location>
        <begin position="1494"/>
        <end position="1659"/>
    </location>
</feature>
<feature type="region of interest" description="Disordered" evidence="1">
    <location>
        <begin position="1725"/>
        <end position="1751"/>
    </location>
</feature>
<evidence type="ECO:0000259" key="2">
    <source>
        <dbReference type="Pfam" id="PF03178"/>
    </source>
</evidence>
<feature type="region of interest" description="Disordered" evidence="1">
    <location>
        <begin position="1477"/>
        <end position="1505"/>
    </location>
</feature>
<dbReference type="Pfam" id="PF03178">
    <property type="entry name" value="CPSF_A"/>
    <property type="match status" value="2"/>
</dbReference>
<evidence type="ECO:0000256" key="1">
    <source>
        <dbReference type="SAM" id="MobiDB-lite"/>
    </source>
</evidence>
<evidence type="ECO:0000313" key="5">
    <source>
        <dbReference type="Proteomes" id="UP000051952"/>
    </source>
</evidence>
<dbReference type="Pfam" id="PF23726">
    <property type="entry name" value="Beta-prop_RSE1_2nd"/>
    <property type="match status" value="1"/>
</dbReference>
<feature type="region of interest" description="Disordered" evidence="1">
    <location>
        <begin position="954"/>
        <end position="973"/>
    </location>
</feature>
<dbReference type="VEuPathDB" id="TriTrypDB:BSAL_30130"/>
<organism evidence="4 5">
    <name type="scientific">Bodo saltans</name>
    <name type="common">Flagellated protozoan</name>
    <dbReference type="NCBI Taxonomy" id="75058"/>
    <lineage>
        <taxon>Eukaryota</taxon>
        <taxon>Discoba</taxon>
        <taxon>Euglenozoa</taxon>
        <taxon>Kinetoplastea</taxon>
        <taxon>Metakinetoplastina</taxon>
        <taxon>Eubodonida</taxon>
        <taxon>Bodonidae</taxon>
        <taxon>Bodo</taxon>
    </lineage>
</organism>
<feature type="domain" description="RSE1/DDB1/CPSF1 second beta-propeller" evidence="3">
    <location>
        <begin position="694"/>
        <end position="943"/>
    </location>
</feature>
<feature type="compositionally biased region" description="Polar residues" evidence="1">
    <location>
        <begin position="963"/>
        <end position="973"/>
    </location>
</feature>
<dbReference type="InterPro" id="IPR004871">
    <property type="entry name" value="RSE1/DDB1/CPSF1_C"/>
</dbReference>
<dbReference type="Gene3D" id="2.130.10.10">
    <property type="entry name" value="YVTN repeat-like/Quinoprotein amine dehydrogenase"/>
    <property type="match status" value="2"/>
</dbReference>
<name>A0A0S4JP16_BODSA</name>
<evidence type="ECO:0000313" key="4">
    <source>
        <dbReference type="EMBL" id="CUG91086.1"/>
    </source>
</evidence>
<dbReference type="InterPro" id="IPR058543">
    <property type="entry name" value="Beta-prop_RSE1/DDB1/CPSF1_2nd"/>
</dbReference>
<sequence length="1781" mass="190389">MPFIISTTQKATSTSKSVVGKFFGTNEASCAVVSSVDRLLVFMSCNEAPVTTSTKGAPQTRRQHADPHRNNEENETTGSVTPKEWLLAAELPLYATILSLEAVPILDPRTGTVERHLLFILTGKDQFLLYALTRNTTVCTSPASCAPPPSSSTGIQLMLLFGDIIESSFYQPHYDGALLTAVTSEQVLRGHPLQTVVPSASSADNATAAPPSSSATHAALSPPMVVISMFHKTILLIDIACCLNKAALLEDPFDNNNEEEAAGRPQPSASKKAKKLRQRAISVASLFSEAYWTAIVEPRKDHAALTVQFLDETTIVDIAFGYATTSVSGDYPLYVLHSDAKMRNHLVQYHLGTNQLPAAKAVPSGGPNKGASDAVQLAILGLSFDAERPKFALKWSRVGALQTDLELEARRVIPIHYGVCVIGVQLVTYIVQKGVSVTEAFPPHPDGAGEIHAVTLLDNGRSALVAFQNGGICQVTVRQRVVEMDDDIQVLRRASNQQPTLMSKDSVDLKLKSVTQRCGTTPSSIAVLSQSCRGGALHHHPSAVVIVSSLMGPLLQLDLDASHQAPIVLLENAGPILSLASIPDEGSMPQSFNDLTQHTTTTAAHASSSSMVVASNGVDADGGLYVLRTAVNFQEDMVLPWLEGLSNVFLVSETLCFAFPTHSRFLRFIVGSNPSTESLSNETDESLSRSVTLEEGEPAQLPMNFEDETILLAAHDGALVQVTRHSCSLGIWGESTPRACVTGLDTICHAAHSSNHLIIAQGKCVTILEIKPKFKQLHSIICDNELSCVSISGGTIGTSSSSSSSAEAALVVVYGEWLRHSLTIRPIGEHWNSRATSLALSSVPKSLVLCNLANGLTGTTVCCGLSDGSLSFVAVHDDTLSLELVQEAKLSRRPIHLQQIPRGLQGSSNAVLCCCDVPAIIYEQDGLIAVTGVALDDMELACYSSSSSAVGARGRKSAATSPVDRSNTGSLLSNQDHQQFPAMVVASPTQEIIRLGGLRSVQKVSRTASHASSRQTIATVSYLHHFHAIGVAARSVDRDLLMILSPASGFGTCAASSNSSERVPKLLQTAGGGAPTSAVFPLMTNERCTFIESVVIGGPNDKLMSNTVSRKQFQTPSKAQWGEEGWRAQYGLSPFNAVLVGTSMIFADETFPRSCRLIWGAVEDVKKKIGTCAASSSSSERVPQLLQTAGGGAPNSAVFPLMTNERCTFIESVVIGGPNDKLMSNTVSRKQFQTPSKAQWGEEGWRAQYGLSPFNAVLVGTSMIFADETFPRSCRLIWGAVEDVPATDDEQSKQQGPQRVFVQLGDRELSGAATCCCAVPNCPNRIAVGVNGSVHLFRWHSADRTFVVETSLSVGSLLVSLTPLFPKDDTMSGLLVAADWKHSVCIIKVNPIDNSLEVCAKDPSLRGVMDLEVTTAFPSSIAASSATSSAPLAADIRVENAPSSVGYEFLFADDMMNIFSVAQEVIDAAAPNAAVAARRSQSLDDEEEPQEERRASAVTAAAEPKPKRWTARRRLLTTAQAHLGDRISSLIRGDLAPCASLAAHDAIRGASSDRFLFGTIHGALGVMTPLAALPFRVYQLLERHIATVAKTSIGGGLDYEYFRDIAGHGQLRRPPADNPSFGERRAKKRREASDRVPISFTSGKFANKGFVHGDVVEYFLKLTPAEQTLVLDRVNSDLGQDIACVRNGFEEYVTAQPSNNAPNNNNAGTGSALHEVATAGAFSAPAGADDEVDNVPPPALGQPSETATDEANDGLTKWRLPAYPFQVESIKMIIKELLRTH</sequence>
<feature type="region of interest" description="Disordered" evidence="1">
    <location>
        <begin position="1610"/>
        <end position="1634"/>
    </location>
</feature>
<dbReference type="GO" id="GO:0005634">
    <property type="term" value="C:nucleus"/>
    <property type="evidence" value="ECO:0007669"/>
    <property type="project" value="InterPro"/>
</dbReference>